<evidence type="ECO:0000313" key="2">
    <source>
        <dbReference type="EMBL" id="VUX55377.1"/>
    </source>
</evidence>
<name>A0A7D9H6I3_9GAMM</name>
<protein>
    <submittedName>
        <fullName evidence="2">Uncharacterized protein</fullName>
    </submittedName>
</protein>
<dbReference type="AlphaFoldDB" id="A0A7D9H6I3"/>
<keyword evidence="1" id="KW-1133">Transmembrane helix</keyword>
<organism evidence="2">
    <name type="scientific">uncultured Woeseiaceae bacterium</name>
    <dbReference type="NCBI Taxonomy" id="1983305"/>
    <lineage>
        <taxon>Bacteria</taxon>
        <taxon>Pseudomonadati</taxon>
        <taxon>Pseudomonadota</taxon>
        <taxon>Gammaproteobacteria</taxon>
        <taxon>Woeseiales</taxon>
        <taxon>Woeseiaceae</taxon>
        <taxon>environmental samples</taxon>
    </lineage>
</organism>
<proteinExistence type="predicted"/>
<evidence type="ECO:0000256" key="1">
    <source>
        <dbReference type="SAM" id="Phobius"/>
    </source>
</evidence>
<accession>A0A7D9H6I3</accession>
<reference evidence="2" key="1">
    <citation type="submission" date="2019-07" db="EMBL/GenBank/DDBJ databases">
        <authorList>
            <person name="Weber M."/>
            <person name="Kostadinov I."/>
            <person name="Kostadinov D I."/>
        </authorList>
    </citation>
    <scope>NUCLEOTIDE SEQUENCE</scope>
    <source>
        <strain evidence="2">Gfbio:sag-sample-m06:053724c1-46a9-4a36-b237-ea2bf867836b</strain>
    </source>
</reference>
<feature type="transmembrane region" description="Helical" evidence="1">
    <location>
        <begin position="34"/>
        <end position="60"/>
    </location>
</feature>
<feature type="transmembrane region" description="Helical" evidence="1">
    <location>
        <begin position="72"/>
        <end position="91"/>
    </location>
</feature>
<keyword evidence="1" id="KW-0472">Membrane</keyword>
<keyword evidence="1" id="KW-0812">Transmembrane</keyword>
<gene>
    <name evidence="2" type="ORF">JTBM06_V1_20001</name>
</gene>
<sequence>MPILVLGTVGLLWSLPIPEEFVKISPVLNWGSAFLMVAVVYYFIISISLAIGMLPFVVGVTALQLWLVRSSFSLIGVSSGLFVASIVGLYLGHYRRGGIKAVFYDIQLMMIAPAWLLSNLYKRLGIPV</sequence>
<dbReference type="EMBL" id="LR633967">
    <property type="protein sequence ID" value="VUX55377.1"/>
    <property type="molecule type" value="Genomic_DNA"/>
</dbReference>